<evidence type="ECO:0000256" key="1">
    <source>
        <dbReference type="ARBA" id="ARBA00005664"/>
    </source>
</evidence>
<gene>
    <name evidence="6" type="ORF">FGG08_001065</name>
</gene>
<organism evidence="6 7">
    <name type="scientific">Glutinoglossum americanum</name>
    <dbReference type="NCBI Taxonomy" id="1670608"/>
    <lineage>
        <taxon>Eukaryota</taxon>
        <taxon>Fungi</taxon>
        <taxon>Dikarya</taxon>
        <taxon>Ascomycota</taxon>
        <taxon>Pezizomycotina</taxon>
        <taxon>Geoglossomycetes</taxon>
        <taxon>Geoglossales</taxon>
        <taxon>Geoglossaceae</taxon>
        <taxon>Glutinoglossum</taxon>
    </lineage>
</organism>
<protein>
    <submittedName>
        <fullName evidence="6">Uncharacterized protein</fullName>
    </submittedName>
</protein>
<dbReference type="InterPro" id="IPR008630">
    <property type="entry name" value="Glyco_trans_34"/>
</dbReference>
<keyword evidence="5" id="KW-0472">Membrane</keyword>
<evidence type="ECO:0000313" key="6">
    <source>
        <dbReference type="EMBL" id="KAH0544836.1"/>
    </source>
</evidence>
<dbReference type="AlphaFoldDB" id="A0A9P8IE79"/>
<dbReference type="PANTHER" id="PTHR31306">
    <property type="entry name" value="ALPHA-1,6-MANNOSYLTRANSFERASE MNN11-RELATED"/>
    <property type="match status" value="1"/>
</dbReference>
<comment type="caution">
    <text evidence="6">The sequence shown here is derived from an EMBL/GenBank/DDBJ whole genome shotgun (WGS) entry which is preliminary data.</text>
</comment>
<dbReference type="GO" id="GO:0000009">
    <property type="term" value="F:alpha-1,6-mannosyltransferase activity"/>
    <property type="evidence" value="ECO:0007669"/>
    <property type="project" value="TreeGrafter"/>
</dbReference>
<comment type="similarity">
    <text evidence="1">Belongs to the glycosyltransferase 34 family.</text>
</comment>
<dbReference type="FunFam" id="3.90.550.10:FF:000149">
    <property type="entry name" value="Alpha-1,6-mannosyltransferase subunit"/>
    <property type="match status" value="1"/>
</dbReference>
<keyword evidence="3" id="KW-0808">Transferase</keyword>
<name>A0A9P8IE79_9PEZI</name>
<reference evidence="6" key="1">
    <citation type="submission" date="2021-03" db="EMBL/GenBank/DDBJ databases">
        <title>Comparative genomics and phylogenomic investigation of the class Geoglossomycetes provide insights into ecological specialization and systematics.</title>
        <authorList>
            <person name="Melie T."/>
            <person name="Pirro S."/>
            <person name="Miller A.N."/>
            <person name="Quandt A."/>
        </authorList>
    </citation>
    <scope>NUCLEOTIDE SEQUENCE</scope>
    <source>
        <strain evidence="6">GBOQ0MN5Z8</strain>
    </source>
</reference>
<dbReference type="GO" id="GO:0006487">
    <property type="term" value="P:protein N-linked glycosylation"/>
    <property type="evidence" value="ECO:0007669"/>
    <property type="project" value="TreeGrafter"/>
</dbReference>
<dbReference type="Gene3D" id="3.90.550.10">
    <property type="entry name" value="Spore Coat Polysaccharide Biosynthesis Protein SpsA, Chain A"/>
    <property type="match status" value="1"/>
</dbReference>
<evidence type="ECO:0000256" key="5">
    <source>
        <dbReference type="SAM" id="Phobius"/>
    </source>
</evidence>
<evidence type="ECO:0000256" key="2">
    <source>
        <dbReference type="ARBA" id="ARBA00022676"/>
    </source>
</evidence>
<keyword evidence="5" id="KW-0812">Transmembrane</keyword>
<dbReference type="EMBL" id="JAGHQL010000013">
    <property type="protein sequence ID" value="KAH0544836.1"/>
    <property type="molecule type" value="Genomic_DNA"/>
</dbReference>
<evidence type="ECO:0000313" key="7">
    <source>
        <dbReference type="Proteomes" id="UP000698800"/>
    </source>
</evidence>
<proteinExistence type="inferred from homology"/>
<accession>A0A9P8IE79</accession>
<dbReference type="OrthoDB" id="205108at2759"/>
<keyword evidence="7" id="KW-1185">Reference proteome</keyword>
<evidence type="ECO:0000256" key="3">
    <source>
        <dbReference type="ARBA" id="ARBA00022679"/>
    </source>
</evidence>
<feature type="transmembrane region" description="Helical" evidence="5">
    <location>
        <begin position="33"/>
        <end position="54"/>
    </location>
</feature>
<dbReference type="GO" id="GO:0000136">
    <property type="term" value="C:mannan polymerase complex"/>
    <property type="evidence" value="ECO:0007669"/>
    <property type="project" value="TreeGrafter"/>
</dbReference>
<keyword evidence="2" id="KW-0328">Glycosyltransferase</keyword>
<evidence type="ECO:0000256" key="4">
    <source>
        <dbReference type="SAM" id="MobiDB-lite"/>
    </source>
</evidence>
<feature type="region of interest" description="Disordered" evidence="4">
    <location>
        <begin position="1"/>
        <end position="23"/>
    </location>
</feature>
<dbReference type="PANTHER" id="PTHR31306:SF10">
    <property type="entry name" value="ALPHA-1,6-MANNOSYLTRANSFERASE MNN11-RELATED"/>
    <property type="match status" value="1"/>
</dbReference>
<sequence length="314" mass="35760">MQFALPPTSRKPSHAQNYTSSFSSRSPARRRRLQLIAILACGAFVVFMLFSRIFSSSPGRPPSGTSEVVLVTVIDDHGFSKEHIEQIKQNRRDYAERHGYTTFLPARADYNLKGAPGGWACVPAMRHALTAFPHSKFFFFLGQNSLIMNPALSLHSHITSSERLESIILRDKPVVPPDSVIKTFAHQNGDDVDLILTQDEEGLGYRSFILRQGEWSRFFLDTWFDPLFRSYNFQKGEAHALEHIVQWHPTILTKLALVPQRILNSYNAVPHGDEENGKFQEGDFIIRFPKCDSGRIPECEKIMNPYLPQKAEEQ</sequence>
<dbReference type="Pfam" id="PF05637">
    <property type="entry name" value="Glyco_transf_34"/>
    <property type="match status" value="1"/>
</dbReference>
<dbReference type="Proteomes" id="UP000698800">
    <property type="component" value="Unassembled WGS sequence"/>
</dbReference>
<keyword evidence="5" id="KW-1133">Transmembrane helix</keyword>
<dbReference type="InterPro" id="IPR029044">
    <property type="entry name" value="Nucleotide-diphossugar_trans"/>
</dbReference>